<dbReference type="Gene3D" id="3.40.630.30">
    <property type="match status" value="1"/>
</dbReference>
<dbReference type="Pfam" id="PF00583">
    <property type="entry name" value="Acetyltransf_1"/>
    <property type="match status" value="1"/>
</dbReference>
<gene>
    <name evidence="2" type="ORF">FVD38_17570</name>
</gene>
<reference evidence="2 3" key="1">
    <citation type="submission" date="2019-08" db="EMBL/GenBank/DDBJ databases">
        <title>Massilia golmudensis sp. nov., isolated from sand in the Qinghai-Tibetan Plateau.</title>
        <authorList>
            <person name="Zhang B."/>
        </authorList>
    </citation>
    <scope>NUCLEOTIDE SEQUENCE [LARGE SCALE GENOMIC DNA]</scope>
    <source>
        <strain evidence="2 3">GEM5</strain>
    </source>
</reference>
<dbReference type="InterPro" id="IPR052742">
    <property type="entry name" value="Mito_N-acetyltransferase"/>
</dbReference>
<feature type="domain" description="N-acetyltransferase" evidence="1">
    <location>
        <begin position="4"/>
        <end position="165"/>
    </location>
</feature>
<dbReference type="PANTHER" id="PTHR43138">
    <property type="entry name" value="ACETYLTRANSFERASE, GNAT FAMILY"/>
    <property type="match status" value="1"/>
</dbReference>
<dbReference type="InterPro" id="IPR016181">
    <property type="entry name" value="Acyl_CoA_acyltransferase"/>
</dbReference>
<name>A0A5C7FZJ2_9BURK</name>
<organism evidence="2 3">
    <name type="scientific">Massilia arenae</name>
    <dbReference type="NCBI Taxonomy" id="2603288"/>
    <lineage>
        <taxon>Bacteria</taxon>
        <taxon>Pseudomonadati</taxon>
        <taxon>Pseudomonadota</taxon>
        <taxon>Betaproteobacteria</taxon>
        <taxon>Burkholderiales</taxon>
        <taxon>Oxalobacteraceae</taxon>
        <taxon>Telluria group</taxon>
        <taxon>Massilia</taxon>
    </lineage>
</organism>
<comment type="caution">
    <text evidence="2">The sequence shown here is derived from an EMBL/GenBank/DDBJ whole genome shotgun (WGS) entry which is preliminary data.</text>
</comment>
<accession>A0A5C7FZJ2</accession>
<dbReference type="EMBL" id="VPFD01000019">
    <property type="protein sequence ID" value="TXF98117.1"/>
    <property type="molecule type" value="Genomic_DNA"/>
</dbReference>
<protein>
    <submittedName>
        <fullName evidence="2">GNAT family N-acetyltransferase</fullName>
    </submittedName>
</protein>
<dbReference type="InterPro" id="IPR000182">
    <property type="entry name" value="GNAT_dom"/>
</dbReference>
<keyword evidence="2" id="KW-0808">Transferase</keyword>
<evidence type="ECO:0000259" key="1">
    <source>
        <dbReference type="PROSITE" id="PS51186"/>
    </source>
</evidence>
<sequence length="175" mass="19177">MRDIEIRPAVEADFEAIWTIFCAHVVAGESYVFTTATSREAGHHYWLGQGVSSFVAVSAAGRVLGMYRLVPNQVGRGHHVANASYMVSPSAQGAGIGRQMGEHSLNEARSLGFLAMQFNHVVSTNAAAIGLWKKLGFSIVGTLPKAFRHKRLGYVDAYVMYQLLQDPDHWPTADE</sequence>
<evidence type="ECO:0000313" key="3">
    <source>
        <dbReference type="Proteomes" id="UP000321413"/>
    </source>
</evidence>
<keyword evidence="3" id="KW-1185">Reference proteome</keyword>
<dbReference type="Proteomes" id="UP000321413">
    <property type="component" value="Unassembled WGS sequence"/>
</dbReference>
<proteinExistence type="predicted"/>
<dbReference type="PROSITE" id="PS51186">
    <property type="entry name" value="GNAT"/>
    <property type="match status" value="1"/>
</dbReference>
<dbReference type="CDD" id="cd04301">
    <property type="entry name" value="NAT_SF"/>
    <property type="match status" value="1"/>
</dbReference>
<dbReference type="PANTHER" id="PTHR43138:SF1">
    <property type="entry name" value="N-ACETYLTRANSFERASE ACA1"/>
    <property type="match status" value="1"/>
</dbReference>
<dbReference type="RefSeq" id="WP_147936014.1">
    <property type="nucleotide sequence ID" value="NZ_VPFD01000019.1"/>
</dbReference>
<evidence type="ECO:0000313" key="2">
    <source>
        <dbReference type="EMBL" id="TXF98117.1"/>
    </source>
</evidence>
<dbReference type="GO" id="GO:0016747">
    <property type="term" value="F:acyltransferase activity, transferring groups other than amino-acyl groups"/>
    <property type="evidence" value="ECO:0007669"/>
    <property type="project" value="InterPro"/>
</dbReference>
<dbReference type="AlphaFoldDB" id="A0A5C7FZJ2"/>
<dbReference type="SUPFAM" id="SSF55729">
    <property type="entry name" value="Acyl-CoA N-acyltransferases (Nat)"/>
    <property type="match status" value="1"/>
</dbReference>